<feature type="region of interest" description="Disordered" evidence="1">
    <location>
        <begin position="1"/>
        <end position="77"/>
    </location>
</feature>
<reference evidence="2" key="1">
    <citation type="submission" date="2021-03" db="EMBL/GenBank/DDBJ databases">
        <authorList>
            <person name="Tagirdzhanova G."/>
        </authorList>
    </citation>
    <scope>NUCLEOTIDE SEQUENCE</scope>
</reference>
<dbReference type="EMBL" id="CAJPDR010000268">
    <property type="protein sequence ID" value="CAF9929397.1"/>
    <property type="molecule type" value="Genomic_DNA"/>
</dbReference>
<accession>A0A8H3FQP2</accession>
<proteinExistence type="predicted"/>
<dbReference type="AlphaFoldDB" id="A0A8H3FQP2"/>
<comment type="caution">
    <text evidence="2">The sequence shown here is derived from an EMBL/GenBank/DDBJ whole genome shotgun (WGS) entry which is preliminary data.</text>
</comment>
<organism evidence="2 3">
    <name type="scientific">Alectoria fallacina</name>
    <dbReference type="NCBI Taxonomy" id="1903189"/>
    <lineage>
        <taxon>Eukaryota</taxon>
        <taxon>Fungi</taxon>
        <taxon>Dikarya</taxon>
        <taxon>Ascomycota</taxon>
        <taxon>Pezizomycotina</taxon>
        <taxon>Lecanoromycetes</taxon>
        <taxon>OSLEUM clade</taxon>
        <taxon>Lecanoromycetidae</taxon>
        <taxon>Lecanorales</taxon>
        <taxon>Lecanorineae</taxon>
        <taxon>Parmeliaceae</taxon>
        <taxon>Alectoria</taxon>
    </lineage>
</organism>
<gene>
    <name evidence="2" type="ORF">ALECFALPRED_004311</name>
</gene>
<name>A0A8H3FQP2_9LECA</name>
<evidence type="ECO:0000256" key="1">
    <source>
        <dbReference type="SAM" id="MobiDB-lite"/>
    </source>
</evidence>
<protein>
    <submittedName>
        <fullName evidence="2">Uncharacterized protein</fullName>
    </submittedName>
</protein>
<dbReference type="Proteomes" id="UP000664203">
    <property type="component" value="Unassembled WGS sequence"/>
</dbReference>
<evidence type="ECO:0000313" key="3">
    <source>
        <dbReference type="Proteomes" id="UP000664203"/>
    </source>
</evidence>
<evidence type="ECO:0000313" key="2">
    <source>
        <dbReference type="EMBL" id="CAF9929397.1"/>
    </source>
</evidence>
<feature type="compositionally biased region" description="Basic and acidic residues" evidence="1">
    <location>
        <begin position="1"/>
        <end position="13"/>
    </location>
</feature>
<feature type="compositionally biased region" description="Acidic residues" evidence="1">
    <location>
        <begin position="40"/>
        <end position="77"/>
    </location>
</feature>
<keyword evidence="3" id="KW-1185">Reference proteome</keyword>
<sequence>MNCGRKGDAKRTEPLYISFVDDEDTSDQGGDTDDKNFVDEGGETDLEDGNMSDEVEFVSDEDSEEDEEYDKDDEDEE</sequence>